<protein>
    <recommendedName>
        <fullName evidence="8">L-lactate permease</fullName>
    </recommendedName>
</protein>
<keyword evidence="6 8" id="KW-1133">Transmembrane helix</keyword>
<dbReference type="GO" id="GO:0005886">
    <property type="term" value="C:plasma membrane"/>
    <property type="evidence" value="ECO:0007669"/>
    <property type="project" value="UniProtKB-SubCell"/>
</dbReference>
<reference evidence="11" key="2">
    <citation type="submission" date="2015-01" db="EMBL/GenBank/DDBJ databases">
        <title>Comparative genome analysis of Bacillus coagulans HM-08, Clostridium butyricum HM-68, Bacillus subtilis HM-66 and Bacillus paralicheniformis BL-09.</title>
        <authorList>
            <person name="Zhang H."/>
        </authorList>
    </citation>
    <scope>NUCLEOTIDE SEQUENCE [LARGE SCALE GENOMIC DNA]</scope>
    <source>
        <strain evidence="11">HM-08</strain>
    </source>
</reference>
<evidence type="ECO:0000256" key="8">
    <source>
        <dbReference type="RuleBase" id="RU365092"/>
    </source>
</evidence>
<keyword evidence="11" id="KW-1185">Reference proteome</keyword>
<dbReference type="Pfam" id="PF02652">
    <property type="entry name" value="Lactate_perm"/>
    <property type="match status" value="1"/>
</dbReference>
<evidence type="ECO:0000256" key="2">
    <source>
        <dbReference type="ARBA" id="ARBA00010100"/>
    </source>
</evidence>
<dbReference type="PANTHER" id="PTHR30003">
    <property type="entry name" value="L-LACTATE PERMEASE"/>
    <property type="match status" value="1"/>
</dbReference>
<dbReference type="PANTHER" id="PTHR30003:SF0">
    <property type="entry name" value="GLYCOLATE PERMEASE GLCA-RELATED"/>
    <property type="match status" value="1"/>
</dbReference>
<evidence type="ECO:0000256" key="6">
    <source>
        <dbReference type="ARBA" id="ARBA00022989"/>
    </source>
</evidence>
<evidence type="ECO:0000256" key="3">
    <source>
        <dbReference type="ARBA" id="ARBA00022448"/>
    </source>
</evidence>
<comment type="subcellular location">
    <subcellularLocation>
        <location evidence="1 8">Cell membrane</location>
        <topology evidence="1 8">Multi-pass membrane protein</topology>
    </subcellularLocation>
</comment>
<dbReference type="PATRIC" id="fig|1398.18.peg.3406"/>
<dbReference type="GO" id="GO:0015295">
    <property type="term" value="F:solute:proton symporter activity"/>
    <property type="evidence" value="ECO:0007669"/>
    <property type="project" value="TreeGrafter"/>
</dbReference>
<comment type="function">
    <text evidence="8">Uptake of L-lactate across the membrane. Can also transport D-lactate and glycolate.</text>
</comment>
<feature type="transmembrane region" description="Helical" evidence="8">
    <location>
        <begin position="557"/>
        <end position="577"/>
    </location>
</feature>
<evidence type="ECO:0000256" key="5">
    <source>
        <dbReference type="ARBA" id="ARBA00022692"/>
    </source>
</evidence>
<evidence type="ECO:0000313" key="11">
    <source>
        <dbReference type="Proteomes" id="UP000032024"/>
    </source>
</evidence>
<feature type="transmembrane region" description="Helical" evidence="8">
    <location>
        <begin position="244"/>
        <end position="266"/>
    </location>
</feature>
<dbReference type="Proteomes" id="UP000032024">
    <property type="component" value="Chromosome"/>
</dbReference>
<reference evidence="12" key="3">
    <citation type="submission" date="2016-01" db="EMBL/GenBank/DDBJ databases">
        <authorList>
            <person name="Mitreva M."/>
            <person name="Pepin K.H."/>
            <person name="Mihindukulasuriya K.A."/>
            <person name="Fulton R."/>
            <person name="Fronick C."/>
            <person name="O'Laughlin M."/>
            <person name="Miner T."/>
            <person name="Herter B."/>
            <person name="Rosa B.A."/>
            <person name="Cordes M."/>
            <person name="Tomlinson C."/>
            <person name="Wollam A."/>
            <person name="Palsikar V.B."/>
            <person name="Mardis E.R."/>
            <person name="Wilson R.K."/>
        </authorList>
    </citation>
    <scope>NUCLEOTIDE SEQUENCE [LARGE SCALE GENOMIC DNA]</scope>
    <source>
        <strain evidence="12">GED7749B</strain>
    </source>
</reference>
<keyword evidence="5 8" id="KW-0812">Transmembrane</keyword>
<gene>
    <name evidence="10" type="ORF">HMPREF3213_02875</name>
    <name evidence="9" type="ORF">SB48_HM08orf05521</name>
</gene>
<keyword evidence="7 8" id="KW-0472">Membrane</keyword>
<feature type="transmembrane region" description="Helical" evidence="8">
    <location>
        <begin position="273"/>
        <end position="290"/>
    </location>
</feature>
<feature type="transmembrane region" description="Helical" evidence="8">
    <location>
        <begin position="393"/>
        <end position="414"/>
    </location>
</feature>
<evidence type="ECO:0000256" key="4">
    <source>
        <dbReference type="ARBA" id="ARBA00022475"/>
    </source>
</evidence>
<evidence type="ECO:0000256" key="7">
    <source>
        <dbReference type="ARBA" id="ARBA00023136"/>
    </source>
</evidence>
<dbReference type="Proteomes" id="UP000070376">
    <property type="component" value="Unassembled WGS sequence"/>
</dbReference>
<keyword evidence="4 8" id="KW-1003">Cell membrane</keyword>
<reference evidence="9" key="1">
    <citation type="submission" date="2015-01" db="EMBL/GenBank/DDBJ databases">
        <title>Comparative genome analysis of Bacillus coagulans HM-08, Clostridium butyricum HM-68, Bacillus subtilis HM-66 and Bacillus licheniformis BL-09.</title>
        <authorList>
            <person name="Zhang H."/>
        </authorList>
    </citation>
    <scope>NUCLEOTIDE SEQUENCE [LARGE SCALE GENOMIC DNA]</scope>
    <source>
        <strain evidence="9">HM-08</strain>
    </source>
</reference>
<accession>A0A0C5C7C2</accession>
<name>A0A0C5C7C2_HEYCO</name>
<feature type="transmembrane region" description="Helical" evidence="8">
    <location>
        <begin position="322"/>
        <end position="339"/>
    </location>
</feature>
<evidence type="ECO:0000313" key="10">
    <source>
        <dbReference type="EMBL" id="KWZ78776.1"/>
    </source>
</evidence>
<feature type="transmembrane region" description="Helical" evidence="8">
    <location>
        <begin position="62"/>
        <end position="81"/>
    </location>
</feature>
<reference evidence="10" key="4">
    <citation type="submission" date="2016-01" db="EMBL/GenBank/DDBJ databases">
        <authorList>
            <person name="Oliw E.H."/>
        </authorList>
    </citation>
    <scope>NUCLEOTIDE SEQUENCE [LARGE SCALE GENOMIC DNA]</scope>
    <source>
        <strain evidence="10">GED7749B</strain>
    </source>
</reference>
<dbReference type="STRING" id="1398.AB434_1877"/>
<dbReference type="EMBL" id="CP010525">
    <property type="protein sequence ID" value="AJO24243.1"/>
    <property type="molecule type" value="Genomic_DNA"/>
</dbReference>
<evidence type="ECO:0000313" key="9">
    <source>
        <dbReference type="EMBL" id="AJO24243.1"/>
    </source>
</evidence>
<organism evidence="10 12">
    <name type="scientific">Heyndrickxia coagulans</name>
    <name type="common">Weizmannia coagulans</name>
    <dbReference type="NCBI Taxonomy" id="1398"/>
    <lineage>
        <taxon>Bacteria</taxon>
        <taxon>Bacillati</taxon>
        <taxon>Bacillota</taxon>
        <taxon>Bacilli</taxon>
        <taxon>Bacillales</taxon>
        <taxon>Bacillaceae</taxon>
        <taxon>Heyndrickxia</taxon>
    </lineage>
</organism>
<feature type="transmembrane region" description="Helical" evidence="8">
    <location>
        <begin position="434"/>
        <end position="460"/>
    </location>
</feature>
<dbReference type="AlphaFoldDB" id="A0A0C5C7C2"/>
<feature type="transmembrane region" description="Helical" evidence="8">
    <location>
        <begin position="467"/>
        <end position="485"/>
    </location>
</feature>
<dbReference type="GO" id="GO:0015129">
    <property type="term" value="F:lactate transmembrane transporter activity"/>
    <property type="evidence" value="ECO:0007669"/>
    <property type="project" value="UniProtKB-UniRule"/>
</dbReference>
<keyword evidence="3 8" id="KW-0813">Transport</keyword>
<evidence type="ECO:0000313" key="12">
    <source>
        <dbReference type="Proteomes" id="UP000070376"/>
    </source>
</evidence>
<feature type="transmembrane region" description="Helical" evidence="8">
    <location>
        <begin position="93"/>
        <end position="116"/>
    </location>
</feature>
<feature type="transmembrane region" description="Helical" evidence="8">
    <location>
        <begin position="220"/>
        <end position="238"/>
    </location>
</feature>
<proteinExistence type="inferred from homology"/>
<evidence type="ECO:0000256" key="1">
    <source>
        <dbReference type="ARBA" id="ARBA00004651"/>
    </source>
</evidence>
<feature type="transmembrane region" description="Helical" evidence="8">
    <location>
        <begin position="176"/>
        <end position="199"/>
    </location>
</feature>
<feature type="transmembrane region" description="Helical" evidence="8">
    <location>
        <begin position="137"/>
        <end position="170"/>
    </location>
</feature>
<dbReference type="NCBIfam" id="TIGR00795">
    <property type="entry name" value="lctP"/>
    <property type="match status" value="1"/>
</dbReference>
<comment type="similarity">
    <text evidence="2 8">Belongs to the lactate permease family.</text>
</comment>
<dbReference type="EMBL" id="LRPN01000135">
    <property type="protein sequence ID" value="KWZ78776.1"/>
    <property type="molecule type" value="Genomic_DNA"/>
</dbReference>
<sequence length="578" mass="62009">MTLKIAIGMDWRKFFKKEWRLLEYVQNFIPLKGHLFLSALIAAFPILFFFWALAIKKMAAHLASLATLVIALLISVIVYRMPAVLPVMSATQGIVYGILPIAWIIINSVFLYKLTVKTGQFDVIRNSVVSITEDRRLQALLIAFSFGAFLEGCAGFGAPVAITAALLVGLGFNPLYAAGICLLANTAPVAFGAIGSPVIAMAGPTGVSALEISKMIGRQLPLISMFIPLYLIIVMAGFKKAMEVLPALIVSGLSFALTQFFASNFLGPELPDVLSALVSLVVLAVFLKFWKPKNIFYFEHEEAAAALETPPVSNTGGQIAKAWSPFIVLTVLITIWGIPQIKLALTGQYAGANPVLKALNPIGGAASFSGNVPFLNNHIINGSHTPIAAMYKLDLLGTAGTAIFIAAIVTKFLLKITWKAWFAAFFETLKELKFPILTILFIVGFAYVMNASGMITTLALALAKTAALFPFFSPVLGWLGVFITGSDTSSNVLFGTLQQVSAQSVGMNPLLAIAANSSGGVTGKMISPQSIAVACAATGLIGREAQLLRFTVKHSMFLLFIICLLTFLQSNILSWMVP</sequence>
<feature type="transmembrane region" description="Helical" evidence="8">
    <location>
        <begin position="35"/>
        <end position="55"/>
    </location>
</feature>
<dbReference type="InterPro" id="IPR003804">
    <property type="entry name" value="Lactate_perm"/>
</dbReference>